<dbReference type="AlphaFoldDB" id="A0A8J2HH27"/>
<evidence type="ECO:0000256" key="10">
    <source>
        <dbReference type="SAM" id="MobiDB-lite"/>
    </source>
</evidence>
<keyword evidence="9" id="KW-0735">Signal-anchor</keyword>
<protein>
    <recommendedName>
        <fullName evidence="9">Carbohydrate sulfotransferase</fullName>
        <ecNumber evidence="9">2.8.2.-</ecNumber>
    </recommendedName>
</protein>
<comment type="caution">
    <text evidence="11">The sequence shown here is derived from an EMBL/GenBank/DDBJ whole genome shotgun (WGS) entry which is preliminary data.</text>
</comment>
<evidence type="ECO:0000256" key="1">
    <source>
        <dbReference type="ARBA" id="ARBA00004323"/>
    </source>
</evidence>
<evidence type="ECO:0000256" key="4">
    <source>
        <dbReference type="ARBA" id="ARBA00022692"/>
    </source>
</evidence>
<dbReference type="EMBL" id="CAJNRD030001121">
    <property type="protein sequence ID" value="CAG5096239.1"/>
    <property type="molecule type" value="Genomic_DNA"/>
</dbReference>
<proteinExistence type="inferred from homology"/>
<dbReference type="PANTHER" id="PTHR12137">
    <property type="entry name" value="CARBOHYDRATE SULFOTRANSFERASE"/>
    <property type="match status" value="1"/>
</dbReference>
<keyword evidence="8 9" id="KW-0325">Glycoprotein</keyword>
<comment type="subcellular location">
    <subcellularLocation>
        <location evidence="1 9">Golgi apparatus membrane</location>
        <topology evidence="1 9">Single-pass type II membrane protein</topology>
    </subcellularLocation>
</comment>
<dbReference type="Pfam" id="PF03567">
    <property type="entry name" value="Sulfotransfer_2"/>
    <property type="match status" value="2"/>
</dbReference>
<evidence type="ECO:0000256" key="2">
    <source>
        <dbReference type="ARBA" id="ARBA00006339"/>
    </source>
</evidence>
<dbReference type="EC" id="2.8.2.-" evidence="9"/>
<dbReference type="GO" id="GO:0000139">
    <property type="term" value="C:Golgi membrane"/>
    <property type="evidence" value="ECO:0007669"/>
    <property type="project" value="UniProtKB-SubCell"/>
</dbReference>
<evidence type="ECO:0000256" key="8">
    <source>
        <dbReference type="ARBA" id="ARBA00023180"/>
    </source>
</evidence>
<dbReference type="InterPro" id="IPR018011">
    <property type="entry name" value="Carb_sulfotrans_8-10"/>
</dbReference>
<name>A0A8J2HH27_COTCN</name>
<comment type="similarity">
    <text evidence="2 9">Belongs to the sulfotransferase 2 family.</text>
</comment>
<keyword evidence="9" id="KW-0119">Carbohydrate metabolism</keyword>
<accession>A0A8J2HH27</accession>
<keyword evidence="5" id="KW-1133">Transmembrane helix</keyword>
<keyword evidence="4" id="KW-0812">Transmembrane</keyword>
<dbReference type="PANTHER" id="PTHR12137:SF63">
    <property type="entry name" value="CARBOHYDRATE SULFOTRANSFERASE"/>
    <property type="match status" value="1"/>
</dbReference>
<feature type="compositionally biased region" description="Polar residues" evidence="10">
    <location>
        <begin position="102"/>
        <end position="111"/>
    </location>
</feature>
<evidence type="ECO:0000256" key="6">
    <source>
        <dbReference type="ARBA" id="ARBA00023034"/>
    </source>
</evidence>
<dbReference type="GO" id="GO:0008146">
    <property type="term" value="F:sulfotransferase activity"/>
    <property type="evidence" value="ECO:0007669"/>
    <property type="project" value="InterPro"/>
</dbReference>
<feature type="compositionally biased region" description="Basic and acidic residues" evidence="10">
    <location>
        <begin position="112"/>
        <end position="121"/>
    </location>
</feature>
<evidence type="ECO:0000313" key="11">
    <source>
        <dbReference type="EMBL" id="CAG5096239.1"/>
    </source>
</evidence>
<evidence type="ECO:0000313" key="12">
    <source>
        <dbReference type="Proteomes" id="UP000786811"/>
    </source>
</evidence>
<reference evidence="11" key="1">
    <citation type="submission" date="2021-04" db="EMBL/GenBank/DDBJ databases">
        <authorList>
            <person name="Chebbi M.A.C M."/>
        </authorList>
    </citation>
    <scope>NUCLEOTIDE SEQUENCE</scope>
</reference>
<evidence type="ECO:0000256" key="7">
    <source>
        <dbReference type="ARBA" id="ARBA00023136"/>
    </source>
</evidence>
<evidence type="ECO:0000256" key="3">
    <source>
        <dbReference type="ARBA" id="ARBA00022679"/>
    </source>
</evidence>
<dbReference type="OrthoDB" id="2019940at2759"/>
<keyword evidence="12" id="KW-1185">Reference proteome</keyword>
<keyword evidence="7" id="KW-0472">Membrane</keyword>
<organism evidence="11 12">
    <name type="scientific">Cotesia congregata</name>
    <name type="common">Parasitoid wasp</name>
    <name type="synonym">Apanteles congregatus</name>
    <dbReference type="NCBI Taxonomy" id="51543"/>
    <lineage>
        <taxon>Eukaryota</taxon>
        <taxon>Metazoa</taxon>
        <taxon>Ecdysozoa</taxon>
        <taxon>Arthropoda</taxon>
        <taxon>Hexapoda</taxon>
        <taxon>Insecta</taxon>
        <taxon>Pterygota</taxon>
        <taxon>Neoptera</taxon>
        <taxon>Endopterygota</taxon>
        <taxon>Hymenoptera</taxon>
        <taxon>Apocrita</taxon>
        <taxon>Ichneumonoidea</taxon>
        <taxon>Braconidae</taxon>
        <taxon>Microgastrinae</taxon>
        <taxon>Cotesia</taxon>
    </lineage>
</organism>
<keyword evidence="6 9" id="KW-0333">Golgi apparatus</keyword>
<dbReference type="Proteomes" id="UP000786811">
    <property type="component" value="Unassembled WGS sequence"/>
</dbReference>
<keyword evidence="3 9" id="KW-0808">Transferase</keyword>
<sequence>MDLGGNSSPPKQPAALPQAGLVHDFLGRQLFFRLGNNKPFNSRADPQVFKGIDNELRYEYRRKNNHREKMTSRRHVLAGIRRTIIVAGVLALIILALSSQDGSSNSLQQSSPEKETAQSAEEKLLEMSTMAETEQRLIERRKLLTKRCSESGLDRPGNDSIHKPNAWEFFVNRDYHLIWCNIFKAASTSWIYNFNRLAGYSPQFLKASKAVPVSLARQRYPRPTAEELSRYLNDSVSFLIVRHPFERLLSAYRDKLEQSLPNTLHSKLGVRIINQYRYKDLKHRTRRGPRYPLFEEFVRWLLCEWQAGNELDMHWTPILNFCTPCQVRFDIIAKFETLQDDQNYIIKHVHLEHMIKPEWKNPARGAQTKDVMKKYFVQLSKSQIADLYEMFRYDFELFDYSPKEYLAIGKDITISSDFSLFVCIGIYNYRYVERHRKYEYESTVIEEELKLILLNLTNELSTLGSLNERFKERHELMLQKCEEYQLNGYNGTKRQPNSWEFLINDKYKLIWCNVFKAASTSWFYNFNLLAGYKKEFLDKTKETPVSVARKKYPRPSAEELYDALKDHLSFIIVRHPFERLISAYRDKFSYPYDKYFRPLGEKMIKATRDNMYPDKLNSYPPTFKEFINYILCQWEIGTKINEHWIPVNNLCTPCQVNFDLILKVETLNEDQNYLINQAKIQNIVKPTWKNPSRNETTNILKDKYFSQLEPDQVSLLMNMFKLDLELFGYSAKDYEKYSTGSEFLLSKLKCKRKNEFID</sequence>
<dbReference type="InterPro" id="IPR005331">
    <property type="entry name" value="Sulfotransferase"/>
</dbReference>
<evidence type="ECO:0000256" key="5">
    <source>
        <dbReference type="ARBA" id="ARBA00022989"/>
    </source>
</evidence>
<evidence type="ECO:0000256" key="9">
    <source>
        <dbReference type="RuleBase" id="RU364020"/>
    </source>
</evidence>
<gene>
    <name evidence="11" type="ORF">HICCMSTLAB_LOCUS8110</name>
</gene>
<dbReference type="GO" id="GO:0016051">
    <property type="term" value="P:carbohydrate biosynthetic process"/>
    <property type="evidence" value="ECO:0007669"/>
    <property type="project" value="InterPro"/>
</dbReference>
<feature type="region of interest" description="Disordered" evidence="10">
    <location>
        <begin position="102"/>
        <end position="121"/>
    </location>
</feature>